<dbReference type="EMBL" id="KN832895">
    <property type="protein sequence ID" value="KIM93438.1"/>
    <property type="molecule type" value="Genomic_DNA"/>
</dbReference>
<dbReference type="AlphaFoldDB" id="A0A0C3C3F6"/>
<evidence type="ECO:0000313" key="2">
    <source>
        <dbReference type="Proteomes" id="UP000054321"/>
    </source>
</evidence>
<sequence>MSDAFLHGINQDEHDSQDKKLRFSNARSCLSYAVRLSNPPVLRSLDLTDMKMLRPLLRDLPTACICSTGKSGVSTDVQFPSPITSVLDLLQSTQSLLAVQVNSILHNNGRIGEFPQMRQHMLIQLSHRLWLEAPTSLPNAMTPHAAWKFGESIRRTIIASQLLAAITGASKTAVVQYQPFLASLPFDRRISLWNM</sequence>
<name>A0A0C3C3F6_OIDMZ</name>
<reference evidence="1 2" key="1">
    <citation type="submission" date="2014-04" db="EMBL/GenBank/DDBJ databases">
        <authorList>
            <consortium name="DOE Joint Genome Institute"/>
            <person name="Kuo A."/>
            <person name="Martino E."/>
            <person name="Perotto S."/>
            <person name="Kohler A."/>
            <person name="Nagy L.G."/>
            <person name="Floudas D."/>
            <person name="Copeland A."/>
            <person name="Barry K.W."/>
            <person name="Cichocki N."/>
            <person name="Veneault-Fourrey C."/>
            <person name="LaButti K."/>
            <person name="Lindquist E.A."/>
            <person name="Lipzen A."/>
            <person name="Lundell T."/>
            <person name="Morin E."/>
            <person name="Murat C."/>
            <person name="Sun H."/>
            <person name="Tunlid A."/>
            <person name="Henrissat B."/>
            <person name="Grigoriev I.V."/>
            <person name="Hibbett D.S."/>
            <person name="Martin F."/>
            <person name="Nordberg H.P."/>
            <person name="Cantor M.N."/>
            <person name="Hua S.X."/>
        </authorList>
    </citation>
    <scope>NUCLEOTIDE SEQUENCE [LARGE SCALE GENOMIC DNA]</scope>
    <source>
        <strain evidence="1 2">Zn</strain>
    </source>
</reference>
<accession>A0A0C3C3F6</accession>
<dbReference type="HOGENOM" id="CLU_1396729_0_0_1"/>
<evidence type="ECO:0000313" key="1">
    <source>
        <dbReference type="EMBL" id="KIM93438.1"/>
    </source>
</evidence>
<dbReference type="OrthoDB" id="4216928at2759"/>
<dbReference type="Proteomes" id="UP000054321">
    <property type="component" value="Unassembled WGS sequence"/>
</dbReference>
<reference evidence="2" key="2">
    <citation type="submission" date="2015-01" db="EMBL/GenBank/DDBJ databases">
        <title>Evolutionary Origins and Diversification of the Mycorrhizal Mutualists.</title>
        <authorList>
            <consortium name="DOE Joint Genome Institute"/>
            <consortium name="Mycorrhizal Genomics Consortium"/>
            <person name="Kohler A."/>
            <person name="Kuo A."/>
            <person name="Nagy L.G."/>
            <person name="Floudas D."/>
            <person name="Copeland A."/>
            <person name="Barry K.W."/>
            <person name="Cichocki N."/>
            <person name="Veneault-Fourrey C."/>
            <person name="LaButti K."/>
            <person name="Lindquist E.A."/>
            <person name="Lipzen A."/>
            <person name="Lundell T."/>
            <person name="Morin E."/>
            <person name="Murat C."/>
            <person name="Riley R."/>
            <person name="Ohm R."/>
            <person name="Sun H."/>
            <person name="Tunlid A."/>
            <person name="Henrissat B."/>
            <person name="Grigoriev I.V."/>
            <person name="Hibbett D.S."/>
            <person name="Martin F."/>
        </authorList>
    </citation>
    <scope>NUCLEOTIDE SEQUENCE [LARGE SCALE GENOMIC DNA]</scope>
    <source>
        <strain evidence="2">Zn</strain>
    </source>
</reference>
<dbReference type="InParanoid" id="A0A0C3C3F6"/>
<proteinExistence type="predicted"/>
<protein>
    <submittedName>
        <fullName evidence="1">Uncharacterized protein</fullName>
    </submittedName>
</protein>
<keyword evidence="2" id="KW-1185">Reference proteome</keyword>
<organism evidence="1 2">
    <name type="scientific">Oidiodendron maius (strain Zn)</name>
    <dbReference type="NCBI Taxonomy" id="913774"/>
    <lineage>
        <taxon>Eukaryota</taxon>
        <taxon>Fungi</taxon>
        <taxon>Dikarya</taxon>
        <taxon>Ascomycota</taxon>
        <taxon>Pezizomycotina</taxon>
        <taxon>Leotiomycetes</taxon>
        <taxon>Leotiomycetes incertae sedis</taxon>
        <taxon>Myxotrichaceae</taxon>
        <taxon>Oidiodendron</taxon>
    </lineage>
</organism>
<gene>
    <name evidence="1" type="ORF">OIDMADRAFT_61587</name>
</gene>